<dbReference type="PATRIC" id="fig|1603606.3.peg.2611"/>
<keyword evidence="1" id="KW-0812">Transmembrane</keyword>
<protein>
    <submittedName>
        <fullName evidence="2">Type IV pilus assembly protein PilO</fullName>
    </submittedName>
</protein>
<keyword evidence="1" id="KW-0472">Membrane</keyword>
<proteinExistence type="predicted"/>
<reference evidence="2 3" key="1">
    <citation type="submission" date="2015-07" db="EMBL/GenBank/DDBJ databases">
        <title>Isolation and Genomic Characterization of a Novel Halophilic Metal-Reducing Deltaproteobacterium from the Deep Subsurface.</title>
        <authorList>
            <person name="Badalamenti J.P."/>
            <person name="Summers Z.M."/>
            <person name="Gralnick J.A."/>
            <person name="Bond D.R."/>
        </authorList>
    </citation>
    <scope>NUCLEOTIDE SEQUENCE [LARGE SCALE GENOMIC DNA]</scope>
    <source>
        <strain evidence="2 3">WTL</strain>
    </source>
</reference>
<dbReference type="STRING" id="1603606.DSOUD_2409"/>
<dbReference type="EMBL" id="CP010802">
    <property type="protein sequence ID" value="ALC17170.1"/>
    <property type="molecule type" value="Genomic_DNA"/>
</dbReference>
<dbReference type="AlphaFoldDB" id="A0A0M4DJC0"/>
<evidence type="ECO:0000256" key="1">
    <source>
        <dbReference type="SAM" id="Phobius"/>
    </source>
</evidence>
<dbReference type="PANTHER" id="PTHR39555:SF1">
    <property type="entry name" value="TYPE IV PILUS INNER MEMBRANE COMPONENT PILO"/>
    <property type="match status" value="1"/>
</dbReference>
<evidence type="ECO:0000313" key="3">
    <source>
        <dbReference type="Proteomes" id="UP000057158"/>
    </source>
</evidence>
<dbReference type="GO" id="GO:0043107">
    <property type="term" value="P:type IV pilus-dependent motility"/>
    <property type="evidence" value="ECO:0007669"/>
    <property type="project" value="InterPro"/>
</dbReference>
<dbReference type="GO" id="GO:0043683">
    <property type="term" value="P:type IV pilus assembly"/>
    <property type="evidence" value="ECO:0007669"/>
    <property type="project" value="InterPro"/>
</dbReference>
<dbReference type="InterPro" id="IPR007445">
    <property type="entry name" value="PilO"/>
</dbReference>
<dbReference type="RefSeq" id="WP_053551200.1">
    <property type="nucleotide sequence ID" value="NZ_CP010802.1"/>
</dbReference>
<gene>
    <name evidence="2" type="ORF">DSOUD_2409</name>
</gene>
<organism evidence="2 3">
    <name type="scientific">Desulfuromonas soudanensis</name>
    <dbReference type="NCBI Taxonomy" id="1603606"/>
    <lineage>
        <taxon>Bacteria</taxon>
        <taxon>Pseudomonadati</taxon>
        <taxon>Thermodesulfobacteriota</taxon>
        <taxon>Desulfuromonadia</taxon>
        <taxon>Desulfuromonadales</taxon>
        <taxon>Desulfuromonadaceae</taxon>
        <taxon>Desulfuromonas</taxon>
    </lineage>
</organism>
<keyword evidence="3" id="KW-1185">Reference proteome</keyword>
<dbReference type="Pfam" id="PF04350">
    <property type="entry name" value="PilO"/>
    <property type="match status" value="1"/>
</dbReference>
<dbReference type="Gene3D" id="3.30.70.60">
    <property type="match status" value="1"/>
</dbReference>
<evidence type="ECO:0000313" key="2">
    <source>
        <dbReference type="EMBL" id="ALC17170.1"/>
    </source>
</evidence>
<feature type="transmembrane region" description="Helical" evidence="1">
    <location>
        <begin position="16"/>
        <end position="39"/>
    </location>
</feature>
<name>A0A0M4DJC0_9BACT</name>
<keyword evidence="1" id="KW-1133">Transmembrane helix</keyword>
<dbReference type="OrthoDB" id="5402527at2"/>
<sequence>MSAKRLLAAAWRVNRVFPVAIALLLLVNLAGFLLFTQVYSPHHEDLKRELIQKQGLARQARLQGKVVLPPQEAYRQGEEGLNALNEAIPDRTEFTALIGEIFSLAKGAGLGIAKVGYQPKSLPERGLLEYTLDFGVTGDYLQIKRFIFSLEQSPRIIIIEKVDMSRVKETDRESVGLGIRLTTYFKSDIS</sequence>
<dbReference type="PANTHER" id="PTHR39555">
    <property type="entry name" value="FIMBRIAL ASSEMBLY PROTEIN PILO-LIKE PROTEIN-RELATED"/>
    <property type="match status" value="1"/>
</dbReference>
<dbReference type="InterPro" id="IPR014717">
    <property type="entry name" value="Transl_elong_EF1B/ribsomal_bS6"/>
</dbReference>
<dbReference type="KEGG" id="des:DSOUD_2409"/>
<dbReference type="Proteomes" id="UP000057158">
    <property type="component" value="Chromosome"/>
</dbReference>
<accession>A0A0M4DJC0</accession>